<dbReference type="PANTHER" id="PTHR36510:SF1">
    <property type="entry name" value="GLUTAMATE--CYSTEINE LIGASE 2-RELATED"/>
    <property type="match status" value="1"/>
</dbReference>
<dbReference type="GO" id="GO:0004357">
    <property type="term" value="F:glutamate-cysteine ligase activity"/>
    <property type="evidence" value="ECO:0007669"/>
    <property type="project" value="UniProtKB-EC"/>
</dbReference>
<comment type="function">
    <text evidence="4">ATP-dependent carboxylate-amine ligase which exhibits weak glutamate--cysteine ligase activity.</text>
</comment>
<sequence>MRNTRVVSSPARTSTSARTKPAGEVGGRRAFTIGLEEEFFLVGARTLAVPRRVDPAVFRRAEAVTRGRAKPEFLQAQIEIVSGVHDTLRGARAEMAELREAVADTADAHGLAVLAAGTHPGADWRRVRQTEAQRYDRVMDQLQMIGRRDLLCGLHVHVELPDPARRVEIMRRMVPYLPLLLALSTSSPFWAGLPTGLKGYRLAAYAELPRTGLPPAFRSEAEYRTYVDAMARAGAIPDASYLWWAIRPSASLPTLELRAPDCCTRLDDAIAVAALYRVLARHLYRTRPAADDMPAVTHALAQENQWRAQRSGVQASFVTRDGPEPVAAVLERLLRQAADDIDALDCAAEVAHCRTIVAEGTSADAQLAVYEQHVAGGHRAALRAVLQWLRDETIATRADPEPRTIAGPPLLPSHDPEADRDSL</sequence>
<dbReference type="NCBIfam" id="TIGR02050">
    <property type="entry name" value="gshA_cyan_rel"/>
    <property type="match status" value="1"/>
</dbReference>
<feature type="compositionally biased region" description="Basic and acidic residues" evidence="5">
    <location>
        <begin position="414"/>
        <end position="423"/>
    </location>
</feature>
<evidence type="ECO:0000313" key="7">
    <source>
        <dbReference type="Proteomes" id="UP000248863"/>
    </source>
</evidence>
<organism evidence="6 7">
    <name type="scientific">Rhodoplanes elegans</name>
    <dbReference type="NCBI Taxonomy" id="29408"/>
    <lineage>
        <taxon>Bacteria</taxon>
        <taxon>Pseudomonadati</taxon>
        <taxon>Pseudomonadota</taxon>
        <taxon>Alphaproteobacteria</taxon>
        <taxon>Hyphomicrobiales</taxon>
        <taxon>Nitrobacteraceae</taxon>
        <taxon>Rhodoplanes</taxon>
    </lineage>
</organism>
<comment type="catalytic activity">
    <reaction evidence="4">
        <text>L-cysteine + L-glutamate + ATP = gamma-L-glutamyl-L-cysteine + ADP + phosphate + H(+)</text>
        <dbReference type="Rhea" id="RHEA:13285"/>
        <dbReference type="ChEBI" id="CHEBI:15378"/>
        <dbReference type="ChEBI" id="CHEBI:29985"/>
        <dbReference type="ChEBI" id="CHEBI:30616"/>
        <dbReference type="ChEBI" id="CHEBI:35235"/>
        <dbReference type="ChEBI" id="CHEBI:43474"/>
        <dbReference type="ChEBI" id="CHEBI:58173"/>
        <dbReference type="ChEBI" id="CHEBI:456216"/>
        <dbReference type="EC" id="6.3.2.2"/>
    </reaction>
</comment>
<comment type="caution">
    <text evidence="6">The sequence shown here is derived from an EMBL/GenBank/DDBJ whole genome shotgun (WGS) entry which is preliminary data.</text>
</comment>
<evidence type="ECO:0000256" key="3">
    <source>
        <dbReference type="ARBA" id="ARBA00022840"/>
    </source>
</evidence>
<feature type="region of interest" description="Disordered" evidence="5">
    <location>
        <begin position="399"/>
        <end position="423"/>
    </location>
</feature>
<evidence type="ECO:0000256" key="1">
    <source>
        <dbReference type="ARBA" id="ARBA00022598"/>
    </source>
</evidence>
<dbReference type="HAMAP" id="MF_01609">
    <property type="entry name" value="Glu_cys_ligase_2"/>
    <property type="match status" value="1"/>
</dbReference>
<evidence type="ECO:0000256" key="2">
    <source>
        <dbReference type="ARBA" id="ARBA00022741"/>
    </source>
</evidence>
<keyword evidence="1 4" id="KW-0436">Ligase</keyword>
<keyword evidence="2 4" id="KW-0547">Nucleotide-binding</keyword>
<dbReference type="InterPro" id="IPR006336">
    <property type="entry name" value="GCS2"/>
</dbReference>
<dbReference type="Gene3D" id="3.30.590.20">
    <property type="match status" value="1"/>
</dbReference>
<feature type="region of interest" description="Disordered" evidence="5">
    <location>
        <begin position="1"/>
        <end position="24"/>
    </location>
</feature>
<proteinExistence type="inferred from homology"/>
<protein>
    <recommendedName>
        <fullName evidence="4">Putative glutamate--cysteine ligase 2</fullName>
        <ecNumber evidence="4">6.3.2.2</ecNumber>
    </recommendedName>
    <alternativeName>
        <fullName evidence="4">Gamma-glutamylcysteine synthetase 2</fullName>
        <shortName evidence="4">GCS 2</shortName>
        <shortName evidence="4">Gamma-GCS 2</shortName>
    </alternativeName>
</protein>
<accession>A0A327JTW2</accession>
<gene>
    <name evidence="6" type="ORF">CH338_28960</name>
</gene>
<dbReference type="EMBL" id="NPEU01000720">
    <property type="protein sequence ID" value="RAI28914.1"/>
    <property type="molecule type" value="Genomic_DNA"/>
</dbReference>
<dbReference type="Pfam" id="PF04107">
    <property type="entry name" value="GCS2"/>
    <property type="match status" value="1"/>
</dbReference>
<reference evidence="6 7" key="1">
    <citation type="submission" date="2017-07" db="EMBL/GenBank/DDBJ databases">
        <title>Draft Genome Sequences of Select Purple Nonsulfur Bacteria.</title>
        <authorList>
            <person name="Lasarre B."/>
            <person name="Mckinlay J.B."/>
        </authorList>
    </citation>
    <scope>NUCLEOTIDE SEQUENCE [LARGE SCALE GENOMIC DNA]</scope>
    <source>
        <strain evidence="6 7">DSM 11907</strain>
    </source>
</reference>
<dbReference type="OrthoDB" id="9769628at2"/>
<dbReference type="EC" id="6.3.2.2" evidence="4"/>
<dbReference type="AlphaFoldDB" id="A0A327JTW2"/>
<comment type="similarity">
    <text evidence="4">Belongs to the glutamate--cysteine ligase type 2 family. YbdK subfamily.</text>
</comment>
<evidence type="ECO:0000256" key="5">
    <source>
        <dbReference type="SAM" id="MobiDB-lite"/>
    </source>
</evidence>
<keyword evidence="7" id="KW-1185">Reference proteome</keyword>
<keyword evidence="3 4" id="KW-0067">ATP-binding</keyword>
<dbReference type="InterPro" id="IPR014746">
    <property type="entry name" value="Gln_synth/guanido_kin_cat_dom"/>
</dbReference>
<feature type="compositionally biased region" description="Low complexity" evidence="5">
    <location>
        <begin position="1"/>
        <end position="19"/>
    </location>
</feature>
<evidence type="ECO:0000313" key="6">
    <source>
        <dbReference type="EMBL" id="RAI28914.1"/>
    </source>
</evidence>
<dbReference type="RefSeq" id="WP_111360526.1">
    <property type="nucleotide sequence ID" value="NZ_NPEU01000720.1"/>
</dbReference>
<name>A0A327JTW2_9BRAD</name>
<dbReference type="GO" id="GO:0005524">
    <property type="term" value="F:ATP binding"/>
    <property type="evidence" value="ECO:0007669"/>
    <property type="project" value="UniProtKB-KW"/>
</dbReference>
<evidence type="ECO:0000256" key="4">
    <source>
        <dbReference type="HAMAP-Rule" id="MF_01609"/>
    </source>
</evidence>
<dbReference type="Proteomes" id="UP000248863">
    <property type="component" value="Unassembled WGS sequence"/>
</dbReference>
<dbReference type="SUPFAM" id="SSF55931">
    <property type="entry name" value="Glutamine synthetase/guanido kinase"/>
    <property type="match status" value="1"/>
</dbReference>
<dbReference type="InterPro" id="IPR011793">
    <property type="entry name" value="YbdK"/>
</dbReference>
<dbReference type="PANTHER" id="PTHR36510">
    <property type="entry name" value="GLUTAMATE--CYSTEINE LIGASE 2-RELATED"/>
    <property type="match status" value="1"/>
</dbReference>
<dbReference type="InterPro" id="IPR050141">
    <property type="entry name" value="GCL_type2/YbdK_subfam"/>
</dbReference>
<dbReference type="NCBIfam" id="NF010039">
    <property type="entry name" value="PRK13515.1"/>
    <property type="match status" value="1"/>
</dbReference>
<dbReference type="GO" id="GO:0042398">
    <property type="term" value="P:modified amino acid biosynthetic process"/>
    <property type="evidence" value="ECO:0007669"/>
    <property type="project" value="InterPro"/>
</dbReference>